<dbReference type="AlphaFoldDB" id="A0AAV6TTD8"/>
<comment type="caution">
    <text evidence="1">The sequence shown here is derived from an EMBL/GenBank/DDBJ whole genome shotgun (WGS) entry which is preliminary data.</text>
</comment>
<gene>
    <name evidence="1" type="ORF">JTE90_009164</name>
</gene>
<protein>
    <submittedName>
        <fullName evidence="1">Uncharacterized protein</fullName>
    </submittedName>
</protein>
<reference evidence="1 2" key="1">
    <citation type="journal article" date="2022" name="Nat. Ecol. Evol.">
        <title>A masculinizing supergene underlies an exaggerated male reproductive morph in a spider.</title>
        <authorList>
            <person name="Hendrickx F."/>
            <person name="De Corte Z."/>
            <person name="Sonet G."/>
            <person name="Van Belleghem S.M."/>
            <person name="Kostlbacher S."/>
            <person name="Vangestel C."/>
        </authorList>
    </citation>
    <scope>NUCLEOTIDE SEQUENCE [LARGE SCALE GENOMIC DNA]</scope>
    <source>
        <strain evidence="1">W744_W776</strain>
    </source>
</reference>
<dbReference type="EMBL" id="JAFNEN010001092">
    <property type="protein sequence ID" value="KAG8175028.1"/>
    <property type="molecule type" value="Genomic_DNA"/>
</dbReference>
<organism evidence="1 2">
    <name type="scientific">Oedothorax gibbosus</name>
    <dbReference type="NCBI Taxonomy" id="931172"/>
    <lineage>
        <taxon>Eukaryota</taxon>
        <taxon>Metazoa</taxon>
        <taxon>Ecdysozoa</taxon>
        <taxon>Arthropoda</taxon>
        <taxon>Chelicerata</taxon>
        <taxon>Arachnida</taxon>
        <taxon>Araneae</taxon>
        <taxon>Araneomorphae</taxon>
        <taxon>Entelegynae</taxon>
        <taxon>Araneoidea</taxon>
        <taxon>Linyphiidae</taxon>
        <taxon>Erigoninae</taxon>
        <taxon>Oedothorax</taxon>
    </lineage>
</organism>
<evidence type="ECO:0000313" key="1">
    <source>
        <dbReference type="EMBL" id="KAG8175028.1"/>
    </source>
</evidence>
<evidence type="ECO:0000313" key="2">
    <source>
        <dbReference type="Proteomes" id="UP000827092"/>
    </source>
</evidence>
<sequence length="94" mass="10663">MAVADAVMEFNRGLAASVSQIQKHVNLRQGDITLKLARRKDKRRYRKSTCAAKASYQRYQRKVLLAKMCLKEKYKKTEGVSYVPGGIASWNPVS</sequence>
<proteinExistence type="predicted"/>
<dbReference type="Proteomes" id="UP000827092">
    <property type="component" value="Unassembled WGS sequence"/>
</dbReference>
<accession>A0AAV6TTD8</accession>
<name>A0AAV6TTD8_9ARAC</name>
<keyword evidence="2" id="KW-1185">Reference proteome</keyword>